<accession>A0ABN2BC82</accession>
<evidence type="ECO:0000313" key="1">
    <source>
        <dbReference type="EMBL" id="GAA1536410.1"/>
    </source>
</evidence>
<evidence type="ECO:0000313" key="2">
    <source>
        <dbReference type="Proteomes" id="UP001500363"/>
    </source>
</evidence>
<evidence type="ECO:0008006" key="3">
    <source>
        <dbReference type="Google" id="ProtNLM"/>
    </source>
</evidence>
<gene>
    <name evidence="1" type="ORF">GCM10009741_43720</name>
</gene>
<comment type="caution">
    <text evidence="1">The sequence shown here is derived from an EMBL/GenBank/DDBJ whole genome shotgun (WGS) entry which is preliminary data.</text>
</comment>
<proteinExistence type="predicted"/>
<keyword evidence="2" id="KW-1185">Reference proteome</keyword>
<name>A0ABN2BC82_9ACTN</name>
<protein>
    <recommendedName>
        <fullName evidence="3">Aminoglycoside phosphotransferase</fullName>
    </recommendedName>
</protein>
<organism evidence="1 2">
    <name type="scientific">Kribbella lupini</name>
    <dbReference type="NCBI Taxonomy" id="291602"/>
    <lineage>
        <taxon>Bacteria</taxon>
        <taxon>Bacillati</taxon>
        <taxon>Actinomycetota</taxon>
        <taxon>Actinomycetes</taxon>
        <taxon>Propionibacteriales</taxon>
        <taxon>Kribbellaceae</taxon>
        <taxon>Kribbella</taxon>
    </lineage>
</organism>
<dbReference type="EMBL" id="BAAANC010000002">
    <property type="protein sequence ID" value="GAA1536410.1"/>
    <property type="molecule type" value="Genomic_DNA"/>
</dbReference>
<reference evidence="1 2" key="1">
    <citation type="journal article" date="2019" name="Int. J. Syst. Evol. Microbiol.">
        <title>The Global Catalogue of Microorganisms (GCM) 10K type strain sequencing project: providing services to taxonomists for standard genome sequencing and annotation.</title>
        <authorList>
            <consortium name="The Broad Institute Genomics Platform"/>
            <consortium name="The Broad Institute Genome Sequencing Center for Infectious Disease"/>
            <person name="Wu L."/>
            <person name="Ma J."/>
        </authorList>
    </citation>
    <scope>NUCLEOTIDE SEQUENCE [LARGE SCALE GENOMIC DNA]</scope>
    <source>
        <strain evidence="1 2">JCM 14303</strain>
    </source>
</reference>
<sequence>MTFTAGWNSSQRTAAVAWIQEQLDRYGATLTGEISAPRLMPWSATMRVPSSAGTLWFKANGRGTAYEPRLLVALQARAPRWTPTVVAVDDQRAWSLTEDGGEQLKVAAGGAG</sequence>
<dbReference type="Proteomes" id="UP001500363">
    <property type="component" value="Unassembled WGS sequence"/>
</dbReference>